<dbReference type="EMBL" id="CAWYQH010000174">
    <property type="protein sequence ID" value="CAK8697766.1"/>
    <property type="molecule type" value="Genomic_DNA"/>
</dbReference>
<evidence type="ECO:0000313" key="2">
    <source>
        <dbReference type="Proteomes" id="UP001642483"/>
    </source>
</evidence>
<sequence length="79" mass="8885">MKIPTVSVLVLKKYRGTGHLYSYAKRVFSGLSVLDLQSKRDDEISIWRGDPTDVLLSTWRYSPNLSSSYAFDDGPLCAV</sequence>
<accession>A0ABP0H187</accession>
<reference evidence="1 2" key="1">
    <citation type="submission" date="2024-02" db="EMBL/GenBank/DDBJ databases">
        <authorList>
            <person name="Daric V."/>
            <person name="Darras S."/>
        </authorList>
    </citation>
    <scope>NUCLEOTIDE SEQUENCE [LARGE SCALE GENOMIC DNA]</scope>
</reference>
<name>A0ABP0H187_CLALP</name>
<keyword evidence="2" id="KW-1185">Reference proteome</keyword>
<dbReference type="Proteomes" id="UP001642483">
    <property type="component" value="Unassembled WGS sequence"/>
</dbReference>
<comment type="caution">
    <text evidence="1">The sequence shown here is derived from an EMBL/GenBank/DDBJ whole genome shotgun (WGS) entry which is preliminary data.</text>
</comment>
<gene>
    <name evidence="1" type="ORF">CVLEPA_LOCUS31271</name>
</gene>
<evidence type="ECO:0000313" key="1">
    <source>
        <dbReference type="EMBL" id="CAK8697766.1"/>
    </source>
</evidence>
<protein>
    <submittedName>
        <fullName evidence="1">Uncharacterized protein</fullName>
    </submittedName>
</protein>
<organism evidence="1 2">
    <name type="scientific">Clavelina lepadiformis</name>
    <name type="common">Light-bulb sea squirt</name>
    <name type="synonym">Ascidia lepadiformis</name>
    <dbReference type="NCBI Taxonomy" id="159417"/>
    <lineage>
        <taxon>Eukaryota</taxon>
        <taxon>Metazoa</taxon>
        <taxon>Chordata</taxon>
        <taxon>Tunicata</taxon>
        <taxon>Ascidiacea</taxon>
        <taxon>Aplousobranchia</taxon>
        <taxon>Clavelinidae</taxon>
        <taxon>Clavelina</taxon>
    </lineage>
</organism>
<proteinExistence type="predicted"/>